<gene>
    <name evidence="10" type="primary">gntT</name>
    <name evidence="10" type="ORF">NCTC13832_00145</name>
    <name evidence="9" type="ORF">TP70_00180</name>
</gene>
<keyword evidence="4 8" id="KW-0812">Transmembrane</keyword>
<dbReference type="EMBL" id="UHDT01000001">
    <property type="protein sequence ID" value="SUM56513.1"/>
    <property type="molecule type" value="Genomic_DNA"/>
</dbReference>
<dbReference type="EMBL" id="JXWY01000001">
    <property type="protein sequence ID" value="KIX91879.1"/>
    <property type="molecule type" value="Genomic_DNA"/>
</dbReference>
<evidence type="ECO:0000256" key="2">
    <source>
        <dbReference type="ARBA" id="ARBA00022448"/>
    </source>
</evidence>
<dbReference type="STRING" id="569857.TP70_00180"/>
<comment type="similarity">
    <text evidence="7">Belongs to the GntP permease family.</text>
</comment>
<protein>
    <submittedName>
        <fullName evidence="10">Gluconate permease</fullName>
    </submittedName>
</protein>
<keyword evidence="3" id="KW-1003">Cell membrane</keyword>
<name>A0A0D6XSV6_9STAP</name>
<keyword evidence="2" id="KW-0813">Transport</keyword>
<proteinExistence type="inferred from homology"/>
<dbReference type="OrthoDB" id="9787129at2"/>
<feature type="transmembrane region" description="Helical" evidence="8">
    <location>
        <begin position="235"/>
        <end position="257"/>
    </location>
</feature>
<dbReference type="PANTHER" id="PTHR30354:SF22">
    <property type="entry name" value="HIGH-AFFINITY GLUCONATE TRANSPORTER"/>
    <property type="match status" value="1"/>
</dbReference>
<reference evidence="10 12" key="2">
    <citation type="submission" date="2018-06" db="EMBL/GenBank/DDBJ databases">
        <authorList>
            <consortium name="Pathogen Informatics"/>
            <person name="Doyle S."/>
        </authorList>
    </citation>
    <scope>NUCLEOTIDE SEQUENCE [LARGE SCALE GENOMIC DNA]</scope>
    <source>
        <strain evidence="10 12">NCTC13832</strain>
    </source>
</reference>
<evidence type="ECO:0000256" key="4">
    <source>
        <dbReference type="ARBA" id="ARBA00022692"/>
    </source>
</evidence>
<dbReference type="GO" id="GO:0005886">
    <property type="term" value="C:plasma membrane"/>
    <property type="evidence" value="ECO:0007669"/>
    <property type="project" value="UniProtKB-SubCell"/>
</dbReference>
<dbReference type="RefSeq" id="WP_044358476.1">
    <property type="nucleotide sequence ID" value="NZ_JXWY01000001.1"/>
</dbReference>
<feature type="transmembrane region" description="Helical" evidence="8">
    <location>
        <begin position="354"/>
        <end position="381"/>
    </location>
</feature>
<reference evidence="9 11" key="1">
    <citation type="submission" date="2015-01" db="EMBL/GenBank/DDBJ databases">
        <authorList>
            <person name="Guo J."/>
        </authorList>
    </citation>
    <scope>NUCLEOTIDE SEQUENCE [LARGE SCALE GENOMIC DNA]</scope>
    <source>
        <strain evidence="9 11">DSM 22147</strain>
    </source>
</reference>
<dbReference type="PRINTS" id="PR00173">
    <property type="entry name" value="EDTRNSPORT"/>
</dbReference>
<sequence>MMGDVWPIIGVVIGVALLLFLIMGLKLNTFIALIITSMVTGIILGMPIDQVVATVEKGMGDTLGHIAIIFGLGAILGKLLSDGGGATKIADTLIVTFGTKHVTWAMIIASFIIGISLFLEVAFVLLIPLVFTLAKRMDIPRLQVGLPMTAAIAVTHGFLPPHPGPVAISEAINANVGYVLMYGIIIGIPLAIIVGGTFPAMARKLAPSAFDKVNEAAVDNDVNELKVTTLPSFGVSLLTALLPVILMIIATIVQLVTGHEDGKASGLEGFIYFIGSSSTAMLIAVLFAIYTMGIRQQRSMNNIMDSVTAAITPIAMLLLIIGGGGTFKQILIDGGVGDAISNIFSDTNMSPIVLAWLAAALLRLALGSTTVSAISSVGIVLPMLQSSDVNLALVVLAIGAGSIFCSHVNDAGFWMFKEYFGLSMKETFLTWTLLESILSVLGLGFVLLLGMVI</sequence>
<dbReference type="Proteomes" id="UP000032366">
    <property type="component" value="Unassembled WGS sequence"/>
</dbReference>
<evidence type="ECO:0000313" key="10">
    <source>
        <dbReference type="EMBL" id="SUM56513.1"/>
    </source>
</evidence>
<dbReference type="PANTHER" id="PTHR30354">
    <property type="entry name" value="GNT FAMILY GLUCONATE TRANSPORTER"/>
    <property type="match status" value="1"/>
</dbReference>
<feature type="transmembrane region" description="Helical" evidence="8">
    <location>
        <begin position="393"/>
        <end position="416"/>
    </location>
</feature>
<evidence type="ECO:0000256" key="7">
    <source>
        <dbReference type="ARBA" id="ARBA00049663"/>
    </source>
</evidence>
<feature type="transmembrane region" description="Helical" evidence="8">
    <location>
        <begin position="30"/>
        <end position="48"/>
    </location>
</feature>
<keyword evidence="6 8" id="KW-0472">Membrane</keyword>
<keyword evidence="11" id="KW-1185">Reference proteome</keyword>
<feature type="transmembrane region" description="Helical" evidence="8">
    <location>
        <begin position="179"/>
        <end position="202"/>
    </location>
</feature>
<accession>A0A0D6XSV6</accession>
<feature type="transmembrane region" description="Helical" evidence="8">
    <location>
        <begin position="428"/>
        <end position="452"/>
    </location>
</feature>
<dbReference type="Proteomes" id="UP000254100">
    <property type="component" value="Unassembled WGS sequence"/>
</dbReference>
<dbReference type="AlphaFoldDB" id="A0A0D6XSV6"/>
<evidence type="ECO:0000313" key="9">
    <source>
        <dbReference type="EMBL" id="KIX91879.1"/>
    </source>
</evidence>
<evidence type="ECO:0000256" key="8">
    <source>
        <dbReference type="SAM" id="Phobius"/>
    </source>
</evidence>
<dbReference type="PIRSF" id="PIRSF002746">
    <property type="entry name" value="Gluconate_transporter"/>
    <property type="match status" value="1"/>
</dbReference>
<keyword evidence="5 8" id="KW-1133">Transmembrane helix</keyword>
<evidence type="ECO:0000256" key="5">
    <source>
        <dbReference type="ARBA" id="ARBA00022989"/>
    </source>
</evidence>
<feature type="transmembrane region" description="Helical" evidence="8">
    <location>
        <begin position="104"/>
        <end position="130"/>
    </location>
</feature>
<organism evidence="10 12">
    <name type="scientific">Staphylococcus microti</name>
    <dbReference type="NCBI Taxonomy" id="569857"/>
    <lineage>
        <taxon>Bacteria</taxon>
        <taxon>Bacillati</taxon>
        <taxon>Bacillota</taxon>
        <taxon>Bacilli</taxon>
        <taxon>Bacillales</taxon>
        <taxon>Staphylococcaceae</taxon>
        <taxon>Staphylococcus</taxon>
    </lineage>
</organism>
<evidence type="ECO:0000256" key="6">
    <source>
        <dbReference type="ARBA" id="ARBA00023136"/>
    </source>
</evidence>
<evidence type="ECO:0000256" key="3">
    <source>
        <dbReference type="ARBA" id="ARBA00022475"/>
    </source>
</evidence>
<evidence type="ECO:0000313" key="11">
    <source>
        <dbReference type="Proteomes" id="UP000032366"/>
    </source>
</evidence>
<feature type="transmembrane region" description="Helical" evidence="8">
    <location>
        <begin position="302"/>
        <end position="321"/>
    </location>
</feature>
<comment type="subcellular location">
    <subcellularLocation>
        <location evidence="1">Cell membrane</location>
        <topology evidence="1">Multi-pass membrane protein</topology>
    </subcellularLocation>
</comment>
<dbReference type="NCBIfam" id="TIGR00791">
    <property type="entry name" value="gntP"/>
    <property type="match status" value="1"/>
</dbReference>
<dbReference type="InterPro" id="IPR003474">
    <property type="entry name" value="Glcn_transporter"/>
</dbReference>
<feature type="transmembrane region" description="Helical" evidence="8">
    <location>
        <begin position="269"/>
        <end position="290"/>
    </location>
</feature>
<dbReference type="Pfam" id="PF02447">
    <property type="entry name" value="GntP_permease"/>
    <property type="match status" value="1"/>
</dbReference>
<dbReference type="GO" id="GO:0015128">
    <property type="term" value="F:gluconate transmembrane transporter activity"/>
    <property type="evidence" value="ECO:0007669"/>
    <property type="project" value="InterPro"/>
</dbReference>
<evidence type="ECO:0000313" key="12">
    <source>
        <dbReference type="Proteomes" id="UP000254100"/>
    </source>
</evidence>
<feature type="transmembrane region" description="Helical" evidence="8">
    <location>
        <begin position="6"/>
        <end position="23"/>
    </location>
</feature>
<evidence type="ECO:0000256" key="1">
    <source>
        <dbReference type="ARBA" id="ARBA00004651"/>
    </source>
</evidence>